<proteinExistence type="predicted"/>
<keyword evidence="6" id="KW-1185">Reference proteome</keyword>
<feature type="non-terminal residue" evidence="5">
    <location>
        <position position="125"/>
    </location>
</feature>
<reference evidence="5 6" key="1">
    <citation type="submission" date="2024-05" db="EMBL/GenBank/DDBJ databases">
        <title>Genome sequencing and assembly of Indian major carp, Cirrhinus mrigala (Hamilton, 1822).</title>
        <authorList>
            <person name="Mohindra V."/>
            <person name="Chowdhury L.M."/>
            <person name="Lal K."/>
            <person name="Jena J.K."/>
        </authorList>
    </citation>
    <scope>NUCLEOTIDE SEQUENCE [LARGE SCALE GENOMIC DNA]</scope>
    <source>
        <strain evidence="5">CM1030</strain>
        <tissue evidence="5">Blood</tissue>
    </source>
</reference>
<comment type="caution">
    <text evidence="5">The sequence shown here is derived from an EMBL/GenBank/DDBJ whole genome shotgun (WGS) entry which is preliminary data.</text>
</comment>
<sequence length="125" mass="13691">DHQSLDEGLFEVLSGVDLTLSSLTHTLMFQPATLNTDMLNQLQQLQVFSHPSDLQSGLSAELTSLGAILTSRGSEVIKLLGSGSASSETSTCFDLLTQRVCDIQKTLAEKQEQLQERMKHTTQLQ</sequence>
<dbReference type="PANTHER" id="PTHR14514">
    <property type="entry name" value="PKA ANCHORING PROTEIN"/>
    <property type="match status" value="1"/>
</dbReference>
<dbReference type="AlphaFoldDB" id="A0ABD0PY46"/>
<name>A0ABD0PY46_CIRMR</name>
<evidence type="ECO:0000256" key="3">
    <source>
        <dbReference type="ARBA" id="ARBA00022737"/>
    </source>
</evidence>
<keyword evidence="3" id="KW-0677">Repeat</keyword>
<keyword evidence="4" id="KW-0472">Membrane</keyword>
<protein>
    <submittedName>
        <fullName evidence="5">Uncharacterized protein</fullName>
    </submittedName>
</protein>
<dbReference type="Proteomes" id="UP001529510">
    <property type="component" value="Unassembled WGS sequence"/>
</dbReference>
<dbReference type="PANTHER" id="PTHR14514:SF4">
    <property type="entry name" value="NESPRIN-2"/>
    <property type="match status" value="1"/>
</dbReference>
<organism evidence="5 6">
    <name type="scientific">Cirrhinus mrigala</name>
    <name type="common">Mrigala</name>
    <dbReference type="NCBI Taxonomy" id="683832"/>
    <lineage>
        <taxon>Eukaryota</taxon>
        <taxon>Metazoa</taxon>
        <taxon>Chordata</taxon>
        <taxon>Craniata</taxon>
        <taxon>Vertebrata</taxon>
        <taxon>Euteleostomi</taxon>
        <taxon>Actinopterygii</taxon>
        <taxon>Neopterygii</taxon>
        <taxon>Teleostei</taxon>
        <taxon>Ostariophysi</taxon>
        <taxon>Cypriniformes</taxon>
        <taxon>Cyprinidae</taxon>
        <taxon>Labeoninae</taxon>
        <taxon>Labeonini</taxon>
        <taxon>Cirrhinus</taxon>
    </lineage>
</organism>
<comment type="subcellular location">
    <subcellularLocation>
        <location evidence="1">Endomembrane system</location>
    </subcellularLocation>
</comment>
<feature type="non-terminal residue" evidence="5">
    <location>
        <position position="1"/>
    </location>
</feature>
<dbReference type="EMBL" id="JAMKFB020000013">
    <property type="protein sequence ID" value="KAL0178353.1"/>
    <property type="molecule type" value="Genomic_DNA"/>
</dbReference>
<accession>A0ABD0PY46</accession>
<evidence type="ECO:0000313" key="6">
    <source>
        <dbReference type="Proteomes" id="UP001529510"/>
    </source>
</evidence>
<evidence type="ECO:0000256" key="2">
    <source>
        <dbReference type="ARBA" id="ARBA00022553"/>
    </source>
</evidence>
<evidence type="ECO:0000256" key="1">
    <source>
        <dbReference type="ARBA" id="ARBA00004308"/>
    </source>
</evidence>
<keyword evidence="2" id="KW-0597">Phosphoprotein</keyword>
<gene>
    <name evidence="5" type="ORF">M9458_027247</name>
</gene>
<evidence type="ECO:0000313" key="5">
    <source>
        <dbReference type="EMBL" id="KAL0178353.1"/>
    </source>
</evidence>
<evidence type="ECO:0000256" key="4">
    <source>
        <dbReference type="ARBA" id="ARBA00023136"/>
    </source>
</evidence>